<dbReference type="EMBL" id="JAGSOT010000065">
    <property type="protein sequence ID" value="MBR7797679.1"/>
    <property type="molecule type" value="Genomic_DNA"/>
</dbReference>
<dbReference type="InterPro" id="IPR036034">
    <property type="entry name" value="PDZ_sf"/>
</dbReference>
<feature type="transmembrane region" description="Helical" evidence="1">
    <location>
        <begin position="59"/>
        <end position="89"/>
    </location>
</feature>
<gene>
    <name evidence="3" type="ORF">KCX74_16745</name>
</gene>
<feature type="transmembrane region" description="Helical" evidence="1">
    <location>
        <begin position="187"/>
        <end position="210"/>
    </location>
</feature>
<dbReference type="SUPFAM" id="SSF50156">
    <property type="entry name" value="PDZ domain-like"/>
    <property type="match status" value="1"/>
</dbReference>
<name>A0A941DUT6_9BACI</name>
<dbReference type="Gene3D" id="2.30.42.10">
    <property type="match status" value="1"/>
</dbReference>
<dbReference type="PROSITE" id="PS50106">
    <property type="entry name" value="PDZ"/>
    <property type="match status" value="1"/>
</dbReference>
<comment type="caution">
    <text evidence="3">The sequence shown here is derived from an EMBL/GenBank/DDBJ whole genome shotgun (WGS) entry which is preliminary data.</text>
</comment>
<proteinExistence type="predicted"/>
<evidence type="ECO:0000313" key="3">
    <source>
        <dbReference type="EMBL" id="MBR7797679.1"/>
    </source>
</evidence>
<feature type="domain" description="PDZ" evidence="2">
    <location>
        <begin position="305"/>
        <end position="361"/>
    </location>
</feature>
<keyword evidence="4" id="KW-1185">Reference proteome</keyword>
<feature type="transmembrane region" description="Helical" evidence="1">
    <location>
        <begin position="140"/>
        <end position="159"/>
    </location>
</feature>
<keyword evidence="1" id="KW-0472">Membrane</keyword>
<accession>A0A941DUT6</accession>
<evidence type="ECO:0000313" key="4">
    <source>
        <dbReference type="Proteomes" id="UP000675284"/>
    </source>
</evidence>
<dbReference type="Proteomes" id="UP000675284">
    <property type="component" value="Unassembled WGS sequence"/>
</dbReference>
<organism evidence="3 4">
    <name type="scientific">Virgibacillus salarius</name>
    <dbReference type="NCBI Taxonomy" id="447199"/>
    <lineage>
        <taxon>Bacteria</taxon>
        <taxon>Bacillati</taxon>
        <taxon>Bacillota</taxon>
        <taxon>Bacilli</taxon>
        <taxon>Bacillales</taxon>
        <taxon>Bacillaceae</taxon>
        <taxon>Virgibacillus</taxon>
    </lineage>
</organism>
<sequence length="400" mass="44938">MLEAWFIEIVKGIGRVLLNPLLYWAILLVFLAGKKRIRRERMDFGIKIFDMFSEWKGTWLYSILLGLIVSAITIGLGVVFSYTTILLFCIITILVSITGRFTLLSASYTLGISYFVLLFLPTVMEKQKIVSAELFSTINYQGLVILIGIFLVAESILLLKARKGKTYPELVQGSRGGWMGQHHIKKLAVIPFFILIPTGLITSFAPYWPYFTIGEQSFSLILIPFIIGFDHIVRGNDPMVSAGKLAKSMMILSFLVLLTAWGSSYYSWLSLAGVIVGIAGREYLNYRHRTKDHERSGFFQPTDKGLKVLSVIPNSPADRLDILAGESIARVNGNKVVSITEFYEALQKSGAFFKLEIIDRAGEKRFLQGALYEGDHHELGIIFTSSPHRRIKQNKIGYGS</sequence>
<reference evidence="3" key="1">
    <citation type="submission" date="2021-04" db="EMBL/GenBank/DDBJ databases">
        <title>Isolation and polyphasic classification of algal microorganism.</title>
        <authorList>
            <person name="Wang S."/>
        </authorList>
    </citation>
    <scope>NUCLEOTIDE SEQUENCE</scope>
    <source>
        <strain evidence="3">720a</strain>
    </source>
</reference>
<feature type="transmembrane region" description="Helical" evidence="1">
    <location>
        <begin position="101"/>
        <end position="120"/>
    </location>
</feature>
<keyword evidence="1" id="KW-1133">Transmembrane helix</keyword>
<keyword evidence="1" id="KW-0812">Transmembrane</keyword>
<feature type="transmembrane region" description="Helical" evidence="1">
    <location>
        <begin position="268"/>
        <end position="286"/>
    </location>
</feature>
<evidence type="ECO:0000259" key="2">
    <source>
        <dbReference type="PROSITE" id="PS50106"/>
    </source>
</evidence>
<protein>
    <submittedName>
        <fullName evidence="3">PDZ domain-containing protein</fullName>
    </submittedName>
</protein>
<dbReference type="AlphaFoldDB" id="A0A941DUT6"/>
<evidence type="ECO:0000256" key="1">
    <source>
        <dbReference type="SAM" id="Phobius"/>
    </source>
</evidence>
<dbReference type="InterPro" id="IPR001478">
    <property type="entry name" value="PDZ"/>
</dbReference>
<dbReference type="RefSeq" id="WP_121605674.1">
    <property type="nucleotide sequence ID" value="NZ_CP115959.1"/>
</dbReference>
<feature type="transmembrane region" description="Helical" evidence="1">
    <location>
        <begin position="12"/>
        <end position="33"/>
    </location>
</feature>